<dbReference type="EMBL" id="JBJQOH010000008">
    <property type="protein sequence ID" value="KAL3677404.1"/>
    <property type="molecule type" value="Genomic_DNA"/>
</dbReference>
<reference evidence="4 5" key="1">
    <citation type="submission" date="2024-09" db="EMBL/GenBank/DDBJ databases">
        <title>Chromosome-scale assembly of Riccia sorocarpa.</title>
        <authorList>
            <person name="Paukszto L."/>
        </authorList>
    </citation>
    <scope>NUCLEOTIDE SEQUENCE [LARGE SCALE GENOMIC DNA]</scope>
    <source>
        <strain evidence="4">LP-2024</strain>
        <tissue evidence="4">Aerial parts of the thallus</tissue>
    </source>
</reference>
<evidence type="ECO:0000256" key="2">
    <source>
        <dbReference type="SAM" id="MobiDB-lite"/>
    </source>
</evidence>
<dbReference type="InterPro" id="IPR036875">
    <property type="entry name" value="Znf_CCHC_sf"/>
</dbReference>
<feature type="compositionally biased region" description="Polar residues" evidence="2">
    <location>
        <begin position="369"/>
        <end position="398"/>
    </location>
</feature>
<keyword evidence="5" id="KW-1185">Reference proteome</keyword>
<gene>
    <name evidence="4" type="ORF">R1sor_027352</name>
</gene>
<sequence length="433" mass="48139">MVLVHTRASFNFSRGNDYSSPLKKKSRALGEEMAKNLEGMANASGAMSPGGKIGGGSPDTRDGSMRHIIFSNLCFKQQVDSLRQGYGANSINGTNLEENAMGGDANANYLEEFPLLCKRVEEVTPDLVEPNVVANDPKLHHQSWKNVAEKSLLERHPSWANANSAVGEPNPYVKGLRAEDSKTVSTDKLREVVWDVNSSVSVEEFTIGNTIQVDKGFFARSIEQQNKALIEGLYKIHGRMVFTFPSDPKCSPRELQSELVPVWVDLPKVHPLLEPYGAMMLSTVGKVLYKTCEARRDSHIHIRCVLTFINRRLKDHVTVKLEEVDEPMVQPVWYTSLPNVCFLCHQRDHIAKDCPAFREEEPQKMPDVNSPSKEGSEATNELGSGNDTPSQGNQNQSGDGFIPVKPYRIPRAKEAEQTVSCRGPATHRNLVRS</sequence>
<feature type="domain" description="CCHC-type" evidence="3">
    <location>
        <begin position="341"/>
        <end position="355"/>
    </location>
</feature>
<organism evidence="4 5">
    <name type="scientific">Riccia sorocarpa</name>
    <dbReference type="NCBI Taxonomy" id="122646"/>
    <lineage>
        <taxon>Eukaryota</taxon>
        <taxon>Viridiplantae</taxon>
        <taxon>Streptophyta</taxon>
        <taxon>Embryophyta</taxon>
        <taxon>Marchantiophyta</taxon>
        <taxon>Marchantiopsida</taxon>
        <taxon>Marchantiidae</taxon>
        <taxon>Marchantiales</taxon>
        <taxon>Ricciaceae</taxon>
        <taxon>Riccia</taxon>
    </lineage>
</organism>
<keyword evidence="1" id="KW-0479">Metal-binding</keyword>
<dbReference type="GO" id="GO:0008270">
    <property type="term" value="F:zinc ion binding"/>
    <property type="evidence" value="ECO:0007669"/>
    <property type="project" value="UniProtKB-KW"/>
</dbReference>
<evidence type="ECO:0000313" key="4">
    <source>
        <dbReference type="EMBL" id="KAL3677404.1"/>
    </source>
</evidence>
<protein>
    <recommendedName>
        <fullName evidence="3">CCHC-type domain-containing protein</fullName>
    </recommendedName>
</protein>
<keyword evidence="1" id="KW-0862">Zinc</keyword>
<feature type="region of interest" description="Disordered" evidence="2">
    <location>
        <begin position="359"/>
        <end position="433"/>
    </location>
</feature>
<name>A0ABD3GJQ0_9MARC</name>
<dbReference type="SMART" id="SM00343">
    <property type="entry name" value="ZnF_C2HC"/>
    <property type="match status" value="1"/>
</dbReference>
<dbReference type="PROSITE" id="PS50158">
    <property type="entry name" value="ZF_CCHC"/>
    <property type="match status" value="1"/>
</dbReference>
<evidence type="ECO:0000259" key="3">
    <source>
        <dbReference type="PROSITE" id="PS50158"/>
    </source>
</evidence>
<evidence type="ECO:0000256" key="1">
    <source>
        <dbReference type="PROSITE-ProRule" id="PRU00047"/>
    </source>
</evidence>
<feature type="region of interest" description="Disordered" evidence="2">
    <location>
        <begin position="42"/>
        <end position="61"/>
    </location>
</feature>
<evidence type="ECO:0000313" key="5">
    <source>
        <dbReference type="Proteomes" id="UP001633002"/>
    </source>
</evidence>
<dbReference type="InterPro" id="IPR001878">
    <property type="entry name" value="Znf_CCHC"/>
</dbReference>
<dbReference type="PANTHER" id="PTHR31286:SF180">
    <property type="entry name" value="OS10G0362600 PROTEIN"/>
    <property type="match status" value="1"/>
</dbReference>
<dbReference type="SUPFAM" id="SSF57756">
    <property type="entry name" value="Retrovirus zinc finger-like domains"/>
    <property type="match status" value="1"/>
</dbReference>
<dbReference type="PANTHER" id="PTHR31286">
    <property type="entry name" value="GLYCINE-RICH CELL WALL STRUCTURAL PROTEIN 1.8-LIKE"/>
    <property type="match status" value="1"/>
</dbReference>
<dbReference type="InterPro" id="IPR040256">
    <property type="entry name" value="At4g02000-like"/>
</dbReference>
<proteinExistence type="predicted"/>
<comment type="caution">
    <text evidence="4">The sequence shown here is derived from an EMBL/GenBank/DDBJ whole genome shotgun (WGS) entry which is preliminary data.</text>
</comment>
<dbReference type="AlphaFoldDB" id="A0ABD3GJQ0"/>
<dbReference type="Proteomes" id="UP001633002">
    <property type="component" value="Unassembled WGS sequence"/>
</dbReference>
<keyword evidence="1" id="KW-0863">Zinc-finger</keyword>
<accession>A0ABD3GJQ0</accession>